<accession>A0A212F2J8</accession>
<evidence type="ECO:0000313" key="2">
    <source>
        <dbReference type="EMBL" id="OWR47968.1"/>
    </source>
</evidence>
<keyword evidence="3" id="KW-1185">Reference proteome</keyword>
<dbReference type="AlphaFoldDB" id="A0A212F2J8"/>
<gene>
    <name evidence="2" type="ORF">KGM_213992</name>
</gene>
<feature type="region of interest" description="Disordered" evidence="1">
    <location>
        <begin position="168"/>
        <end position="200"/>
    </location>
</feature>
<dbReference type="InParanoid" id="A0A212F2J8"/>
<feature type="compositionally biased region" description="Polar residues" evidence="1">
    <location>
        <begin position="258"/>
        <end position="268"/>
    </location>
</feature>
<reference evidence="2 3" key="1">
    <citation type="journal article" date="2011" name="Cell">
        <title>The monarch butterfly genome yields insights into long-distance migration.</title>
        <authorList>
            <person name="Zhan S."/>
            <person name="Merlin C."/>
            <person name="Boore J.L."/>
            <person name="Reppert S.M."/>
        </authorList>
    </citation>
    <scope>NUCLEOTIDE SEQUENCE [LARGE SCALE GENOMIC DNA]</scope>
    <source>
        <strain evidence="2">F-2</strain>
    </source>
</reference>
<feature type="region of interest" description="Disordered" evidence="1">
    <location>
        <begin position="233"/>
        <end position="268"/>
    </location>
</feature>
<evidence type="ECO:0000313" key="3">
    <source>
        <dbReference type="Proteomes" id="UP000007151"/>
    </source>
</evidence>
<dbReference type="Proteomes" id="UP000007151">
    <property type="component" value="Unassembled WGS sequence"/>
</dbReference>
<protein>
    <submittedName>
        <fullName evidence="2">SLIT-ROBO Rho GTPase-activating protein 1</fullName>
    </submittedName>
</protein>
<sequence>MVLESVMKPHPLCLQVTSDAPPPAPAVCSRLAESTPDLVLDLPARSDPALAADTFAHNRDTLRKRTPAPQHRYLALTSHSHTHLALTHSPRTHTLTSHSHTHLALTHSPRTHTQFNRYYTLPDILNDTHNTQHITHNTQHTTHNTQHTHTHTHTHLTQVRPSHTLAASHFRQTSSEGAAEARVTEGDEGAYPGAGGSPVPARNTLRVAAKFAELTLTGGSLKPALAAKPALLRRPVPHPPHPPHPAPPPRAPLPGASATATDETGATM</sequence>
<feature type="compositionally biased region" description="Pro residues" evidence="1">
    <location>
        <begin position="237"/>
        <end position="252"/>
    </location>
</feature>
<name>A0A212F2J8_DANPL</name>
<dbReference type="eggNOG" id="KOG3565">
    <property type="taxonomic scope" value="Eukaryota"/>
</dbReference>
<proteinExistence type="predicted"/>
<organism evidence="2 3">
    <name type="scientific">Danaus plexippus plexippus</name>
    <dbReference type="NCBI Taxonomy" id="278856"/>
    <lineage>
        <taxon>Eukaryota</taxon>
        <taxon>Metazoa</taxon>
        <taxon>Ecdysozoa</taxon>
        <taxon>Arthropoda</taxon>
        <taxon>Hexapoda</taxon>
        <taxon>Insecta</taxon>
        <taxon>Pterygota</taxon>
        <taxon>Neoptera</taxon>
        <taxon>Endopterygota</taxon>
        <taxon>Lepidoptera</taxon>
        <taxon>Glossata</taxon>
        <taxon>Ditrysia</taxon>
        <taxon>Papilionoidea</taxon>
        <taxon>Nymphalidae</taxon>
        <taxon>Danainae</taxon>
        <taxon>Danaini</taxon>
        <taxon>Danaina</taxon>
        <taxon>Danaus</taxon>
        <taxon>Danaus</taxon>
    </lineage>
</organism>
<evidence type="ECO:0000256" key="1">
    <source>
        <dbReference type="SAM" id="MobiDB-lite"/>
    </source>
</evidence>
<dbReference type="KEGG" id="dpl:KGM_213992"/>
<dbReference type="EMBL" id="AGBW02010729">
    <property type="protein sequence ID" value="OWR47968.1"/>
    <property type="molecule type" value="Genomic_DNA"/>
</dbReference>
<comment type="caution">
    <text evidence="2">The sequence shown here is derived from an EMBL/GenBank/DDBJ whole genome shotgun (WGS) entry which is preliminary data.</text>
</comment>